<dbReference type="AlphaFoldDB" id="A0A3P8WMJ6"/>
<evidence type="ECO:0000256" key="5">
    <source>
        <dbReference type="SAM" id="MobiDB-lite"/>
    </source>
</evidence>
<dbReference type="PANTHER" id="PTHR12231:SF253">
    <property type="entry name" value="DPR-INTERACTING PROTEIN ETA, ISOFORM B-RELATED"/>
    <property type="match status" value="1"/>
</dbReference>
<dbReference type="SMART" id="SM00408">
    <property type="entry name" value="IGc2"/>
    <property type="match status" value="3"/>
</dbReference>
<dbReference type="InterPro" id="IPR003598">
    <property type="entry name" value="Ig_sub2"/>
</dbReference>
<keyword evidence="8" id="KW-1185">Reference proteome</keyword>
<reference evidence="7" key="3">
    <citation type="submission" date="2025-09" db="UniProtKB">
        <authorList>
            <consortium name="Ensembl"/>
        </authorList>
    </citation>
    <scope>IDENTIFICATION</scope>
</reference>
<evidence type="ECO:0000256" key="1">
    <source>
        <dbReference type="ARBA" id="ARBA00022729"/>
    </source>
</evidence>
<feature type="compositionally biased region" description="Basic and acidic residues" evidence="5">
    <location>
        <begin position="313"/>
        <end position="323"/>
    </location>
</feature>
<proteinExistence type="predicted"/>
<evidence type="ECO:0000259" key="6">
    <source>
        <dbReference type="PROSITE" id="PS50835"/>
    </source>
</evidence>
<dbReference type="FunFam" id="2.60.40.10:FF:000186">
    <property type="entry name" value="Hemicentin 1"/>
    <property type="match status" value="1"/>
</dbReference>
<evidence type="ECO:0000256" key="3">
    <source>
        <dbReference type="ARBA" id="ARBA00023157"/>
    </source>
</evidence>
<evidence type="ECO:0000256" key="2">
    <source>
        <dbReference type="ARBA" id="ARBA00022737"/>
    </source>
</evidence>
<reference evidence="7" key="2">
    <citation type="submission" date="2025-08" db="UniProtKB">
        <authorList>
            <consortium name="Ensembl"/>
        </authorList>
    </citation>
    <scope>IDENTIFICATION</scope>
</reference>
<keyword evidence="4" id="KW-0393">Immunoglobulin domain</keyword>
<dbReference type="InterPro" id="IPR007110">
    <property type="entry name" value="Ig-like_dom"/>
</dbReference>
<dbReference type="Pfam" id="PF07679">
    <property type="entry name" value="I-set"/>
    <property type="match status" value="1"/>
</dbReference>
<dbReference type="Ensembl" id="ENSCSET00000029061.1">
    <property type="protein sequence ID" value="ENSCSEP00000028673.1"/>
    <property type="gene ID" value="ENSCSEG00000018352.1"/>
</dbReference>
<dbReference type="PANTHER" id="PTHR12231">
    <property type="entry name" value="CTX-RELATED TYPE I TRANSMEMBRANE PROTEIN"/>
    <property type="match status" value="1"/>
</dbReference>
<evidence type="ECO:0000256" key="4">
    <source>
        <dbReference type="ARBA" id="ARBA00023319"/>
    </source>
</evidence>
<dbReference type="Proteomes" id="UP000265120">
    <property type="component" value="Chromosome Z"/>
</dbReference>
<dbReference type="STRING" id="244447.ENSCSEP00000028673"/>
<dbReference type="SUPFAM" id="SSF48726">
    <property type="entry name" value="Immunoglobulin"/>
    <property type="match status" value="3"/>
</dbReference>
<keyword evidence="2" id="KW-0677">Repeat</keyword>
<protein>
    <recommendedName>
        <fullName evidence="6">Ig-like domain-containing protein</fullName>
    </recommendedName>
</protein>
<sequence>SPPPRPQRILREGSNSLVCVFEGHRLAVLSNGSLKFSRVTLGDAGTYQCMAKNEAGVAVGRTKLVLQGKARGPRQRPATSFLFLTTSRPVSPVPPVLSVPRVEHTAVLGQPVSLDCGADGQPQPEVTWHRERRPVAEGAHVHVFSNGTLTITSTQRSDAGLYTCTAKNLAGRASQDLRLLIHIPPTIAPTQTDVSVVQGFQALLPCAAQGSPEPKVSWEKDGSGVAHVPGKFTSGRSSVLITNATAADAGTHGCAAENSVGSIRALSFVRVRGDRRVTDRQLLLRMTDVGVTVSCVLCPSRAPGAEGGGPHVSDGRPGWDHHAGLSRPRRPQTRPALAPRWETPGSLPSDPGPSERVLGGSWRHRKSLLIVHEVRTVSERSVLEVCSLY</sequence>
<evidence type="ECO:0000313" key="8">
    <source>
        <dbReference type="Proteomes" id="UP000265120"/>
    </source>
</evidence>
<dbReference type="Gene3D" id="2.60.40.10">
    <property type="entry name" value="Immunoglobulins"/>
    <property type="match status" value="3"/>
</dbReference>
<keyword evidence="3" id="KW-1015">Disulfide bond</keyword>
<feature type="region of interest" description="Disordered" evidence="5">
    <location>
        <begin position="304"/>
        <end position="359"/>
    </location>
</feature>
<dbReference type="InterPro" id="IPR003599">
    <property type="entry name" value="Ig_sub"/>
</dbReference>
<dbReference type="SMART" id="SM00409">
    <property type="entry name" value="IG"/>
    <property type="match status" value="3"/>
</dbReference>
<dbReference type="PROSITE" id="PS50835">
    <property type="entry name" value="IG_LIKE"/>
    <property type="match status" value="2"/>
</dbReference>
<dbReference type="InParanoid" id="A0A3P8WMJ6"/>
<reference evidence="7 8" key="1">
    <citation type="journal article" date="2014" name="Nat. Genet.">
        <title>Whole-genome sequence of a flatfish provides insights into ZW sex chromosome evolution and adaptation to a benthic lifestyle.</title>
        <authorList>
            <person name="Chen S."/>
            <person name="Zhang G."/>
            <person name="Shao C."/>
            <person name="Huang Q."/>
            <person name="Liu G."/>
            <person name="Zhang P."/>
            <person name="Song W."/>
            <person name="An N."/>
            <person name="Chalopin D."/>
            <person name="Volff J.N."/>
            <person name="Hong Y."/>
            <person name="Li Q."/>
            <person name="Sha Z."/>
            <person name="Zhou H."/>
            <person name="Xie M."/>
            <person name="Yu Q."/>
            <person name="Liu Y."/>
            <person name="Xiang H."/>
            <person name="Wang N."/>
            <person name="Wu K."/>
            <person name="Yang C."/>
            <person name="Zhou Q."/>
            <person name="Liao X."/>
            <person name="Yang L."/>
            <person name="Hu Q."/>
            <person name="Zhang J."/>
            <person name="Meng L."/>
            <person name="Jin L."/>
            <person name="Tian Y."/>
            <person name="Lian J."/>
            <person name="Yang J."/>
            <person name="Miao G."/>
            <person name="Liu S."/>
            <person name="Liang Z."/>
            <person name="Yan F."/>
            <person name="Li Y."/>
            <person name="Sun B."/>
            <person name="Zhang H."/>
            <person name="Zhang J."/>
            <person name="Zhu Y."/>
            <person name="Du M."/>
            <person name="Zhao Y."/>
            <person name="Schartl M."/>
            <person name="Tang Q."/>
            <person name="Wang J."/>
        </authorList>
    </citation>
    <scope>NUCLEOTIDE SEQUENCE</scope>
</reference>
<name>A0A3P8WMJ6_CYNSE</name>
<dbReference type="InterPro" id="IPR013098">
    <property type="entry name" value="Ig_I-set"/>
</dbReference>
<dbReference type="InterPro" id="IPR013783">
    <property type="entry name" value="Ig-like_fold"/>
</dbReference>
<accession>A0A3P8WMJ6</accession>
<evidence type="ECO:0000313" key="7">
    <source>
        <dbReference type="Ensembl" id="ENSCSEP00000028673.1"/>
    </source>
</evidence>
<dbReference type="OMA" id="GQTTYRW"/>
<feature type="domain" description="Ig-like" evidence="6">
    <location>
        <begin position="94"/>
        <end position="180"/>
    </location>
</feature>
<dbReference type="InterPro" id="IPR051170">
    <property type="entry name" value="Neural/epithelial_adhesion"/>
</dbReference>
<keyword evidence="1" id="KW-0732">Signal</keyword>
<dbReference type="GeneTree" id="ENSGT00940000164697"/>
<organism evidence="7 8">
    <name type="scientific">Cynoglossus semilaevis</name>
    <name type="common">Tongue sole</name>
    <dbReference type="NCBI Taxonomy" id="244447"/>
    <lineage>
        <taxon>Eukaryota</taxon>
        <taxon>Metazoa</taxon>
        <taxon>Chordata</taxon>
        <taxon>Craniata</taxon>
        <taxon>Vertebrata</taxon>
        <taxon>Euteleostomi</taxon>
        <taxon>Actinopterygii</taxon>
        <taxon>Neopterygii</taxon>
        <taxon>Teleostei</taxon>
        <taxon>Neoteleostei</taxon>
        <taxon>Acanthomorphata</taxon>
        <taxon>Carangaria</taxon>
        <taxon>Pleuronectiformes</taxon>
        <taxon>Pleuronectoidei</taxon>
        <taxon>Cynoglossidae</taxon>
        <taxon>Cynoglossinae</taxon>
        <taxon>Cynoglossus</taxon>
    </lineage>
</organism>
<feature type="domain" description="Ig-like" evidence="6">
    <location>
        <begin position="185"/>
        <end position="267"/>
    </location>
</feature>
<dbReference type="Pfam" id="PF13927">
    <property type="entry name" value="Ig_3"/>
    <property type="match status" value="1"/>
</dbReference>
<dbReference type="InterPro" id="IPR036179">
    <property type="entry name" value="Ig-like_dom_sf"/>
</dbReference>
<dbReference type="FunFam" id="2.60.40.10:FF:000032">
    <property type="entry name" value="palladin isoform X1"/>
    <property type="match status" value="1"/>
</dbReference>